<evidence type="ECO:0000313" key="5">
    <source>
        <dbReference type="EMBL" id="SVB95469.1"/>
    </source>
</evidence>
<keyword evidence="3" id="KW-0663">Pyridoxal phosphate</keyword>
<dbReference type="InterPro" id="IPR002129">
    <property type="entry name" value="PyrdxlP-dep_de-COase"/>
</dbReference>
<evidence type="ECO:0000256" key="2">
    <source>
        <dbReference type="ARBA" id="ARBA00022793"/>
    </source>
</evidence>
<dbReference type="GO" id="GO:0030170">
    <property type="term" value="F:pyridoxal phosphate binding"/>
    <property type="evidence" value="ECO:0007669"/>
    <property type="project" value="InterPro"/>
</dbReference>
<dbReference type="Pfam" id="PF00282">
    <property type="entry name" value="Pyridoxal_deC"/>
    <property type="match status" value="1"/>
</dbReference>
<keyword evidence="2" id="KW-0210">Decarboxylase</keyword>
<dbReference type="InterPro" id="IPR015424">
    <property type="entry name" value="PyrdxlP-dep_Trfase"/>
</dbReference>
<evidence type="ECO:0000256" key="3">
    <source>
        <dbReference type="ARBA" id="ARBA00022898"/>
    </source>
</evidence>
<gene>
    <name evidence="5" type="ORF">METZ01_LOCUS248323</name>
</gene>
<dbReference type="PANTHER" id="PTHR11999:SF70">
    <property type="entry name" value="MIP05841P"/>
    <property type="match status" value="1"/>
</dbReference>
<dbReference type="Gene3D" id="3.40.640.10">
    <property type="entry name" value="Type I PLP-dependent aspartate aminotransferase-like (Major domain)"/>
    <property type="match status" value="1"/>
</dbReference>
<dbReference type="PRINTS" id="PR00800">
    <property type="entry name" value="YHDCRBOXLASE"/>
</dbReference>
<dbReference type="InterPro" id="IPR010977">
    <property type="entry name" value="Aromatic_deC"/>
</dbReference>
<evidence type="ECO:0000256" key="1">
    <source>
        <dbReference type="ARBA" id="ARBA00001933"/>
    </source>
</evidence>
<reference evidence="5" key="1">
    <citation type="submission" date="2018-05" db="EMBL/GenBank/DDBJ databases">
        <authorList>
            <person name="Lanie J.A."/>
            <person name="Ng W.-L."/>
            <person name="Kazmierczak K.M."/>
            <person name="Andrzejewski T.M."/>
            <person name="Davidsen T.M."/>
            <person name="Wayne K.J."/>
            <person name="Tettelin H."/>
            <person name="Glass J.I."/>
            <person name="Rusch D."/>
            <person name="Podicherti R."/>
            <person name="Tsui H.-C.T."/>
            <person name="Winkler M.E."/>
        </authorList>
    </citation>
    <scope>NUCLEOTIDE SEQUENCE</scope>
</reference>
<accession>A0A382I8A6</accession>
<sequence>MTSPAEGDRRSDLELPTDEMLSLARRAAELIVDRLERLSNEPAWQGGSRSELEELFREAAPEMGRPAMEVLERAAREILPVAGRVDHPRFFAFVPSSSTWPAVLADFLSAGHNTFQGTWLGGSGPSQIELVVLDWIRDWIGYPETASGLFTSGGSAASIDAFVAAREAAGAPEGGTVYMSDQSHTALIRAATIVGVRREHVRMVRSDGQFRMD</sequence>
<dbReference type="GO" id="GO:0006520">
    <property type="term" value="P:amino acid metabolic process"/>
    <property type="evidence" value="ECO:0007669"/>
    <property type="project" value="InterPro"/>
</dbReference>
<feature type="non-terminal residue" evidence="5">
    <location>
        <position position="213"/>
    </location>
</feature>
<dbReference type="GO" id="GO:0019752">
    <property type="term" value="P:carboxylic acid metabolic process"/>
    <property type="evidence" value="ECO:0007669"/>
    <property type="project" value="InterPro"/>
</dbReference>
<dbReference type="InterPro" id="IPR015421">
    <property type="entry name" value="PyrdxlP-dep_Trfase_major"/>
</dbReference>
<proteinExistence type="predicted"/>
<dbReference type="AlphaFoldDB" id="A0A382I8A6"/>
<name>A0A382I8A6_9ZZZZ</name>
<keyword evidence="4" id="KW-0456">Lyase</keyword>
<organism evidence="5">
    <name type="scientific">marine metagenome</name>
    <dbReference type="NCBI Taxonomy" id="408172"/>
    <lineage>
        <taxon>unclassified sequences</taxon>
        <taxon>metagenomes</taxon>
        <taxon>ecological metagenomes</taxon>
    </lineage>
</organism>
<dbReference type="EMBL" id="UINC01065615">
    <property type="protein sequence ID" value="SVB95469.1"/>
    <property type="molecule type" value="Genomic_DNA"/>
</dbReference>
<dbReference type="PANTHER" id="PTHR11999">
    <property type="entry name" value="GROUP II PYRIDOXAL-5-PHOSPHATE DECARBOXYLASE"/>
    <property type="match status" value="1"/>
</dbReference>
<evidence type="ECO:0000256" key="4">
    <source>
        <dbReference type="ARBA" id="ARBA00023239"/>
    </source>
</evidence>
<comment type="cofactor">
    <cofactor evidence="1">
        <name>pyridoxal 5'-phosphate</name>
        <dbReference type="ChEBI" id="CHEBI:597326"/>
    </cofactor>
</comment>
<dbReference type="Gene3D" id="3.90.1150.170">
    <property type="match status" value="1"/>
</dbReference>
<dbReference type="GO" id="GO:0016831">
    <property type="term" value="F:carboxy-lyase activity"/>
    <property type="evidence" value="ECO:0007669"/>
    <property type="project" value="UniProtKB-KW"/>
</dbReference>
<protein>
    <recommendedName>
        <fullName evidence="6">Aminotransferase class I/II-fold pyridoxal phosphate-dependent enzyme</fullName>
    </recommendedName>
</protein>
<evidence type="ECO:0008006" key="6">
    <source>
        <dbReference type="Google" id="ProtNLM"/>
    </source>
</evidence>
<dbReference type="SUPFAM" id="SSF53383">
    <property type="entry name" value="PLP-dependent transferases"/>
    <property type="match status" value="1"/>
</dbReference>